<dbReference type="CDD" id="cd18577">
    <property type="entry name" value="ABC_6TM_Pgp_ABCB1_D1_like"/>
    <property type="match status" value="1"/>
</dbReference>
<dbReference type="PANTHER" id="PTHR45136">
    <property type="entry name" value="ABC TRANSPORTER DOMAIN-CONTAINING PROTEIN"/>
    <property type="match status" value="1"/>
</dbReference>
<feature type="region of interest" description="Disordered" evidence="8">
    <location>
        <begin position="1"/>
        <end position="21"/>
    </location>
</feature>
<dbReference type="PANTHER" id="PTHR45136:SF2">
    <property type="entry name" value="ABC TRANSPORTER DOMAIN-CONTAINING PROTEIN"/>
    <property type="match status" value="1"/>
</dbReference>
<evidence type="ECO:0000256" key="7">
    <source>
        <dbReference type="ARBA" id="ARBA00023180"/>
    </source>
</evidence>
<evidence type="ECO:0000256" key="2">
    <source>
        <dbReference type="ARBA" id="ARBA00022448"/>
    </source>
</evidence>
<name>A0ABC8UHL0_9AQUA</name>
<keyword evidence="3 9" id="KW-0812">Transmembrane</keyword>
<feature type="transmembrane region" description="Helical" evidence="9">
    <location>
        <begin position="188"/>
        <end position="209"/>
    </location>
</feature>
<reference evidence="11 12" key="1">
    <citation type="submission" date="2024-02" db="EMBL/GenBank/DDBJ databases">
        <authorList>
            <person name="Vignale AGUSTIN F."/>
            <person name="Sosa J E."/>
            <person name="Modenutti C."/>
        </authorList>
    </citation>
    <scope>NUCLEOTIDE SEQUENCE [LARGE SCALE GENOMIC DNA]</scope>
</reference>
<dbReference type="Gene3D" id="1.20.1560.10">
    <property type="entry name" value="ABC transporter type 1, transmembrane domain"/>
    <property type="match status" value="1"/>
</dbReference>
<feature type="domain" description="ABC transmembrane type-1" evidence="10">
    <location>
        <begin position="43"/>
        <end position="324"/>
    </location>
</feature>
<feature type="transmembrane region" description="Helical" evidence="9">
    <location>
        <begin position="97"/>
        <end position="117"/>
    </location>
</feature>
<evidence type="ECO:0000256" key="6">
    <source>
        <dbReference type="ARBA" id="ARBA00023136"/>
    </source>
</evidence>
<comment type="similarity">
    <text evidence="1">Belongs to the ABC transporter superfamily. ABCB family. Multidrug resistance exporter (TC 3.A.1.201) subfamily.</text>
</comment>
<comment type="caution">
    <text evidence="11">The sequence shown here is derived from an EMBL/GenBank/DDBJ whole genome shotgun (WGS) entry which is preliminary data.</text>
</comment>
<evidence type="ECO:0000256" key="8">
    <source>
        <dbReference type="SAM" id="MobiDB-lite"/>
    </source>
</evidence>
<keyword evidence="2" id="KW-0813">Transport</keyword>
<sequence>MGEPNSNQEQEKNEEKGEPIKKPRRLSETVFKYSDSKDMFLMALGSFGCFADGSSTPLIMLVLNKMMNKYAVHSSYTLHDINQVGHGFLKMNDALKLIYVAIAMGLGALLGLCWARTAERQTSRLHKKYLRAVLRQDASFLDKIDGTSTTYQIIASFSADSLTIQGVLSEKIPNFLMNVSTFISSKVVALYLCWKLAVVAIPALSLLIIPRIIYGKMLAEIGKKIIVSYGGAGSIEKQAFSPIRTVYSCGGENETKRSYSETLEKSLDLRIKQGHIKGYAIGSIDIAFAVWSFPAWYVSILVIEKGAIDGDVFTTGVCIIVGGL</sequence>
<dbReference type="InterPro" id="IPR011527">
    <property type="entry name" value="ABC1_TM_dom"/>
</dbReference>
<keyword evidence="5 9" id="KW-1133">Transmembrane helix</keyword>
<dbReference type="PROSITE" id="PS50929">
    <property type="entry name" value="ABC_TM1F"/>
    <property type="match status" value="1"/>
</dbReference>
<evidence type="ECO:0000313" key="11">
    <source>
        <dbReference type="EMBL" id="CAK9180523.1"/>
    </source>
</evidence>
<keyword evidence="7" id="KW-0325">Glycoprotein</keyword>
<keyword evidence="12" id="KW-1185">Reference proteome</keyword>
<feature type="transmembrane region" description="Helical" evidence="9">
    <location>
        <begin position="39"/>
        <end position="63"/>
    </location>
</feature>
<evidence type="ECO:0000259" key="10">
    <source>
        <dbReference type="PROSITE" id="PS50929"/>
    </source>
</evidence>
<keyword evidence="6 9" id="KW-0472">Membrane</keyword>
<dbReference type="EMBL" id="CAUOFW020007747">
    <property type="protein sequence ID" value="CAK9180523.1"/>
    <property type="molecule type" value="Genomic_DNA"/>
</dbReference>
<gene>
    <name evidence="11" type="ORF">ILEXP_LOCUS50531</name>
</gene>
<evidence type="ECO:0000256" key="9">
    <source>
        <dbReference type="SAM" id="Phobius"/>
    </source>
</evidence>
<evidence type="ECO:0000256" key="5">
    <source>
        <dbReference type="ARBA" id="ARBA00022989"/>
    </source>
</evidence>
<dbReference type="InterPro" id="IPR036640">
    <property type="entry name" value="ABC1_TM_sf"/>
</dbReference>
<evidence type="ECO:0000313" key="12">
    <source>
        <dbReference type="Proteomes" id="UP001642360"/>
    </source>
</evidence>
<evidence type="ECO:0000256" key="4">
    <source>
        <dbReference type="ARBA" id="ARBA00022737"/>
    </source>
</evidence>
<dbReference type="SUPFAM" id="SSF90123">
    <property type="entry name" value="ABC transporter transmembrane region"/>
    <property type="match status" value="1"/>
</dbReference>
<dbReference type="Proteomes" id="UP001642360">
    <property type="component" value="Unassembled WGS sequence"/>
</dbReference>
<dbReference type="AlphaFoldDB" id="A0ABC8UHL0"/>
<organism evidence="11 12">
    <name type="scientific">Ilex paraguariensis</name>
    <name type="common">yerba mate</name>
    <dbReference type="NCBI Taxonomy" id="185542"/>
    <lineage>
        <taxon>Eukaryota</taxon>
        <taxon>Viridiplantae</taxon>
        <taxon>Streptophyta</taxon>
        <taxon>Embryophyta</taxon>
        <taxon>Tracheophyta</taxon>
        <taxon>Spermatophyta</taxon>
        <taxon>Magnoliopsida</taxon>
        <taxon>eudicotyledons</taxon>
        <taxon>Gunneridae</taxon>
        <taxon>Pentapetalae</taxon>
        <taxon>asterids</taxon>
        <taxon>campanulids</taxon>
        <taxon>Aquifoliales</taxon>
        <taxon>Aquifoliaceae</taxon>
        <taxon>Ilex</taxon>
    </lineage>
</organism>
<evidence type="ECO:0000256" key="3">
    <source>
        <dbReference type="ARBA" id="ARBA00022692"/>
    </source>
</evidence>
<feature type="compositionally biased region" description="Basic and acidic residues" evidence="8">
    <location>
        <begin position="9"/>
        <end position="21"/>
    </location>
</feature>
<protein>
    <recommendedName>
        <fullName evidence="10">ABC transmembrane type-1 domain-containing protein</fullName>
    </recommendedName>
</protein>
<proteinExistence type="inferred from homology"/>
<dbReference type="Pfam" id="PF00664">
    <property type="entry name" value="ABC_membrane"/>
    <property type="match status" value="1"/>
</dbReference>
<accession>A0ABC8UHL0</accession>
<keyword evidence="4" id="KW-0677">Repeat</keyword>
<evidence type="ECO:0000256" key="1">
    <source>
        <dbReference type="ARBA" id="ARBA00007577"/>
    </source>
</evidence>